<dbReference type="Proteomes" id="UP000199041">
    <property type="component" value="Unassembled WGS sequence"/>
</dbReference>
<dbReference type="RefSeq" id="WP_244518969.1">
    <property type="nucleotide sequence ID" value="NZ_FNQY01000023.1"/>
</dbReference>
<dbReference type="EMBL" id="FNQY01000023">
    <property type="protein sequence ID" value="SEA49937.1"/>
    <property type="molecule type" value="Genomic_DNA"/>
</dbReference>
<keyword evidence="2" id="KW-0812">Transmembrane</keyword>
<protein>
    <submittedName>
        <fullName evidence="3">Uncharacterized protein</fullName>
    </submittedName>
</protein>
<proteinExistence type="predicted"/>
<accession>A0A1H4BPD9</accession>
<feature type="transmembrane region" description="Helical" evidence="2">
    <location>
        <begin position="132"/>
        <end position="152"/>
    </location>
</feature>
<evidence type="ECO:0000313" key="3">
    <source>
        <dbReference type="EMBL" id="SEA49937.1"/>
    </source>
</evidence>
<dbReference type="AlphaFoldDB" id="A0A1H4BPD9"/>
<evidence type="ECO:0000256" key="1">
    <source>
        <dbReference type="SAM" id="MobiDB-lite"/>
    </source>
</evidence>
<feature type="transmembrane region" description="Helical" evidence="2">
    <location>
        <begin position="158"/>
        <end position="175"/>
    </location>
</feature>
<gene>
    <name evidence="3" type="ORF">SAMN05192529_12326</name>
</gene>
<keyword evidence="2" id="KW-1133">Transmembrane helix</keyword>
<reference evidence="3 4" key="1">
    <citation type="submission" date="2016-10" db="EMBL/GenBank/DDBJ databases">
        <authorList>
            <person name="de Groot N.N."/>
        </authorList>
    </citation>
    <scope>NUCLEOTIDE SEQUENCE [LARGE SCALE GENOMIC DNA]</scope>
    <source>
        <strain evidence="3 4">Vu-144</strain>
    </source>
</reference>
<feature type="transmembrane region" description="Helical" evidence="2">
    <location>
        <begin position="45"/>
        <end position="70"/>
    </location>
</feature>
<feature type="transmembrane region" description="Helical" evidence="2">
    <location>
        <begin position="205"/>
        <end position="221"/>
    </location>
</feature>
<evidence type="ECO:0000313" key="4">
    <source>
        <dbReference type="Proteomes" id="UP000199041"/>
    </source>
</evidence>
<dbReference type="STRING" id="551991.SAMN05192529_12326"/>
<keyword evidence="4" id="KW-1185">Reference proteome</keyword>
<organism evidence="3 4">
    <name type="scientific">Arachidicoccus rhizosphaerae</name>
    <dbReference type="NCBI Taxonomy" id="551991"/>
    <lineage>
        <taxon>Bacteria</taxon>
        <taxon>Pseudomonadati</taxon>
        <taxon>Bacteroidota</taxon>
        <taxon>Chitinophagia</taxon>
        <taxon>Chitinophagales</taxon>
        <taxon>Chitinophagaceae</taxon>
        <taxon>Arachidicoccus</taxon>
    </lineage>
</organism>
<feature type="transmembrane region" description="Helical" evidence="2">
    <location>
        <begin position="182"/>
        <end position="199"/>
    </location>
</feature>
<feature type="transmembrane region" description="Helical" evidence="2">
    <location>
        <begin position="90"/>
        <end position="112"/>
    </location>
</feature>
<evidence type="ECO:0000256" key="2">
    <source>
        <dbReference type="SAM" id="Phobius"/>
    </source>
</evidence>
<keyword evidence="2" id="KW-0472">Membrane</keyword>
<sequence length="227" mass="24837">MAKQTDYRQTNASKRPESPTGASDKAQYQQDLSAIRTMMERSSRFISLSGLSGVAAGLTALLGGGYAYFLVNEAGRDYLTHTSLSYSGDLMTRLILLALIVLVLALGLATYFTVRKSKKAALSIWTTATKQLLSALFVPLVIGGICCIALIYHGHIELVAPATLIFYGLSLLNASKYTYTEIYYLGILEAALGLMSSFLVGYGLIFWMLGFGVLHIVYGIVMQRKYR</sequence>
<name>A0A1H4BPD9_9BACT</name>
<feature type="region of interest" description="Disordered" evidence="1">
    <location>
        <begin position="1"/>
        <end position="26"/>
    </location>
</feature>